<accession>A0A2J6S626</accession>
<sequence>MAAMLNFSSVYCSLCHLFRLSPSLSSSKSLRAQARAISNPFSQQLPLPQPAIKSASYVTPSLPYQGRQSLPYPSFLPFSQARLFPPPPLPPAYHLSLAYSVCCHPHPPPPPPNLLLHSDLPSVATKTPLRHQS</sequence>
<gene>
    <name evidence="1" type="ORF">L207DRAFT_207262</name>
</gene>
<name>A0A2J6S626_HYAVF</name>
<dbReference type="Proteomes" id="UP000235786">
    <property type="component" value="Unassembled WGS sequence"/>
</dbReference>
<reference evidence="1 2" key="1">
    <citation type="submission" date="2016-04" db="EMBL/GenBank/DDBJ databases">
        <title>A degradative enzymes factory behind the ericoid mycorrhizal symbiosis.</title>
        <authorList>
            <consortium name="DOE Joint Genome Institute"/>
            <person name="Martino E."/>
            <person name="Morin E."/>
            <person name="Grelet G."/>
            <person name="Kuo A."/>
            <person name="Kohler A."/>
            <person name="Daghino S."/>
            <person name="Barry K."/>
            <person name="Choi C."/>
            <person name="Cichocki N."/>
            <person name="Clum A."/>
            <person name="Copeland A."/>
            <person name="Hainaut M."/>
            <person name="Haridas S."/>
            <person name="Labutti K."/>
            <person name="Lindquist E."/>
            <person name="Lipzen A."/>
            <person name="Khouja H.-R."/>
            <person name="Murat C."/>
            <person name="Ohm R."/>
            <person name="Olson A."/>
            <person name="Spatafora J."/>
            <person name="Veneault-Fourrey C."/>
            <person name="Henrissat B."/>
            <person name="Grigoriev I."/>
            <person name="Martin F."/>
            <person name="Perotto S."/>
        </authorList>
    </citation>
    <scope>NUCLEOTIDE SEQUENCE [LARGE SCALE GENOMIC DNA]</scope>
    <source>
        <strain evidence="1 2">F</strain>
    </source>
</reference>
<proteinExistence type="predicted"/>
<dbReference type="AlphaFoldDB" id="A0A2J6S626"/>
<organism evidence="1 2">
    <name type="scientific">Hyaloscypha variabilis (strain UAMH 11265 / GT02V1 / F)</name>
    <name type="common">Meliniomyces variabilis</name>
    <dbReference type="NCBI Taxonomy" id="1149755"/>
    <lineage>
        <taxon>Eukaryota</taxon>
        <taxon>Fungi</taxon>
        <taxon>Dikarya</taxon>
        <taxon>Ascomycota</taxon>
        <taxon>Pezizomycotina</taxon>
        <taxon>Leotiomycetes</taxon>
        <taxon>Helotiales</taxon>
        <taxon>Hyaloscyphaceae</taxon>
        <taxon>Hyaloscypha</taxon>
        <taxon>Hyaloscypha variabilis</taxon>
    </lineage>
</organism>
<evidence type="ECO:0000313" key="1">
    <source>
        <dbReference type="EMBL" id="PMD46210.1"/>
    </source>
</evidence>
<dbReference type="EMBL" id="KZ613939">
    <property type="protein sequence ID" value="PMD46210.1"/>
    <property type="molecule type" value="Genomic_DNA"/>
</dbReference>
<protein>
    <submittedName>
        <fullName evidence="1">Uncharacterized protein</fullName>
    </submittedName>
</protein>
<keyword evidence="2" id="KW-1185">Reference proteome</keyword>
<evidence type="ECO:0000313" key="2">
    <source>
        <dbReference type="Proteomes" id="UP000235786"/>
    </source>
</evidence>